<dbReference type="GO" id="GO:0005737">
    <property type="term" value="C:cytoplasm"/>
    <property type="evidence" value="ECO:0007669"/>
    <property type="project" value="UniProtKB-SubCell"/>
</dbReference>
<comment type="subcellular location">
    <subcellularLocation>
        <location evidence="2">Cytoplasm</location>
    </subcellularLocation>
    <subcellularLocation>
        <location evidence="1">Nucleus</location>
    </subcellularLocation>
</comment>
<dbReference type="Proteomes" id="UP000694548">
    <property type="component" value="Chromosome sgr14"/>
</dbReference>
<dbReference type="Gene3D" id="1.20.5.690">
    <property type="entry name" value="Importin-alpha, importin-beta-binding domain"/>
    <property type="match status" value="1"/>
</dbReference>
<reference evidence="15" key="2">
    <citation type="submission" date="2025-08" db="UniProtKB">
        <authorList>
            <consortium name="Ensembl"/>
        </authorList>
    </citation>
    <scope>IDENTIFICATION</scope>
</reference>
<dbReference type="PANTHER" id="PTHR23316">
    <property type="entry name" value="IMPORTIN ALPHA"/>
    <property type="match status" value="1"/>
</dbReference>
<evidence type="ECO:0000256" key="4">
    <source>
        <dbReference type="ARBA" id="ARBA00022448"/>
    </source>
</evidence>
<dbReference type="Pfam" id="PF16186">
    <property type="entry name" value="Arm_3"/>
    <property type="match status" value="1"/>
</dbReference>
<dbReference type="PROSITE" id="PS51214">
    <property type="entry name" value="IBB"/>
    <property type="match status" value="1"/>
</dbReference>
<dbReference type="PROSITE" id="PS50176">
    <property type="entry name" value="ARM_REPEAT"/>
    <property type="match status" value="3"/>
</dbReference>
<dbReference type="InterPro" id="IPR000225">
    <property type="entry name" value="Armadillo"/>
</dbReference>
<dbReference type="Ensembl" id="ENSNFUT00015037944.1">
    <property type="protein sequence ID" value="ENSNFUP00015036342.1"/>
    <property type="gene ID" value="ENSNFUG00015017557.1"/>
</dbReference>
<dbReference type="GO" id="GO:0006606">
    <property type="term" value="P:protein import into nucleus"/>
    <property type="evidence" value="ECO:0007669"/>
    <property type="project" value="InterPro"/>
</dbReference>
<dbReference type="Gene3D" id="1.25.10.10">
    <property type="entry name" value="Leucine-rich Repeat Variant"/>
    <property type="match status" value="1"/>
</dbReference>
<sequence>MADNAGLENHRIKSFKNKGRDVETMRRHRNEVTVELRKNKRDEHLLKKRNVPQEESLEDSDVDSDFKGVSCCTGSQVGGSSDVVYSGILPILVKCLERDDNPSLQFEAAWALTNIASGTSAQTQAVVKSTFPPIDAVPLFLRLLHSPHQNVCEQAVWALGNIIGDGPQCRDYVISLGVVKPLLSFINPSIPITFLRNVTWVIVNLCRNKDPPPPMETVQEILPALCVLIYHTDINILVDTVWALSYLTDGGNEQIQMVIDSGVVPFLVPLLSHQEVKVQTAALRAVGNIVTGTDEQTQVVLNCDVLSHFPNLLTHPKEKINKEAVWFLSNITAGNQQQVQAVIDAGLIPMVIHQLAKGDFGTQKEAAWAISNLTISGRKDQVEFLVEQNVIPPFCSLLSVKDSQVVQVVLDGLKNILIMAGDEASTITEIIEECGGLEKIENLQQHENEDIYKLAFEIIDQYFSGDDIDEDPSLIPETTQGGTFNFDPASNMQTKEFNF</sequence>
<accession>A0A8C6P098</accession>
<dbReference type="GO" id="GO:0005634">
    <property type="term" value="C:nucleus"/>
    <property type="evidence" value="ECO:0007669"/>
    <property type="project" value="UniProtKB-SubCell"/>
</dbReference>
<feature type="domain" description="IBB" evidence="14">
    <location>
        <begin position="1"/>
        <end position="58"/>
    </location>
</feature>
<proteinExistence type="inferred from homology"/>
<keyword evidence="6" id="KW-0597">Phosphoprotein</keyword>
<keyword evidence="8 11" id="KW-0653">Protein transport</keyword>
<evidence type="ECO:0000256" key="8">
    <source>
        <dbReference type="ARBA" id="ARBA00022927"/>
    </source>
</evidence>
<evidence type="ECO:0000256" key="6">
    <source>
        <dbReference type="ARBA" id="ARBA00022553"/>
    </source>
</evidence>
<evidence type="ECO:0000256" key="10">
    <source>
        <dbReference type="ARBA" id="ARBA00023242"/>
    </source>
</evidence>
<dbReference type="GeneTree" id="ENSGT01050000244891"/>
<dbReference type="InterPro" id="IPR016024">
    <property type="entry name" value="ARM-type_fold"/>
</dbReference>
<evidence type="ECO:0000256" key="11">
    <source>
        <dbReference type="PIRNR" id="PIRNR005673"/>
    </source>
</evidence>
<keyword evidence="7" id="KW-0677">Repeat</keyword>
<protein>
    <recommendedName>
        <fullName evidence="11">Importin subunit alpha</fullName>
    </recommendedName>
</protein>
<organism evidence="15 16">
    <name type="scientific">Nothobranchius furzeri</name>
    <name type="common">Turquoise killifish</name>
    <dbReference type="NCBI Taxonomy" id="105023"/>
    <lineage>
        <taxon>Eukaryota</taxon>
        <taxon>Metazoa</taxon>
        <taxon>Chordata</taxon>
        <taxon>Craniata</taxon>
        <taxon>Vertebrata</taxon>
        <taxon>Euteleostomi</taxon>
        <taxon>Actinopterygii</taxon>
        <taxon>Neopterygii</taxon>
        <taxon>Teleostei</taxon>
        <taxon>Neoteleostei</taxon>
        <taxon>Acanthomorphata</taxon>
        <taxon>Ovalentaria</taxon>
        <taxon>Atherinomorphae</taxon>
        <taxon>Cyprinodontiformes</taxon>
        <taxon>Nothobranchiidae</taxon>
        <taxon>Nothobranchius</taxon>
    </lineage>
</organism>
<dbReference type="SMART" id="SM00185">
    <property type="entry name" value="ARM"/>
    <property type="match status" value="8"/>
</dbReference>
<dbReference type="AlphaFoldDB" id="A0A8C6P098"/>
<dbReference type="FunFam" id="1.20.5.690:FF:000004">
    <property type="entry name" value="Importin subunit alpha"/>
    <property type="match status" value="1"/>
</dbReference>
<dbReference type="GO" id="GO:0061608">
    <property type="term" value="F:nuclear import signal receptor activity"/>
    <property type="evidence" value="ECO:0007669"/>
    <property type="project" value="InterPro"/>
</dbReference>
<name>A0A8C6P098_NOTFU</name>
<evidence type="ECO:0000256" key="12">
    <source>
        <dbReference type="PROSITE-ProRule" id="PRU00259"/>
    </source>
</evidence>
<dbReference type="InterPro" id="IPR024931">
    <property type="entry name" value="Importin_alpha"/>
</dbReference>
<evidence type="ECO:0000256" key="2">
    <source>
        <dbReference type="ARBA" id="ARBA00004496"/>
    </source>
</evidence>
<evidence type="ECO:0000256" key="7">
    <source>
        <dbReference type="ARBA" id="ARBA00022737"/>
    </source>
</evidence>
<feature type="region of interest" description="Disordered" evidence="13">
    <location>
        <begin position="1"/>
        <end position="24"/>
    </location>
</feature>
<feature type="repeat" description="ARM" evidence="12">
    <location>
        <begin position="87"/>
        <end position="116"/>
    </location>
</feature>
<comment type="similarity">
    <text evidence="3 11">Belongs to the importin alpha family.</text>
</comment>
<dbReference type="InterPro" id="IPR036975">
    <property type="entry name" value="Importin-a_IBB_sf"/>
</dbReference>
<evidence type="ECO:0000256" key="5">
    <source>
        <dbReference type="ARBA" id="ARBA00022490"/>
    </source>
</evidence>
<keyword evidence="4 11" id="KW-0813">Transport</keyword>
<evidence type="ECO:0000256" key="9">
    <source>
        <dbReference type="ARBA" id="ARBA00022990"/>
    </source>
</evidence>
<dbReference type="SUPFAM" id="SSF48371">
    <property type="entry name" value="ARM repeat"/>
    <property type="match status" value="1"/>
</dbReference>
<evidence type="ECO:0000313" key="15">
    <source>
        <dbReference type="Ensembl" id="ENSNFUP00015036342.1"/>
    </source>
</evidence>
<feature type="repeat" description="ARM" evidence="12">
    <location>
        <begin position="262"/>
        <end position="300"/>
    </location>
</feature>
<reference evidence="15" key="3">
    <citation type="submission" date="2025-09" db="UniProtKB">
        <authorList>
            <consortium name="Ensembl"/>
        </authorList>
    </citation>
    <scope>IDENTIFICATION</scope>
</reference>
<evidence type="ECO:0000259" key="14">
    <source>
        <dbReference type="PROSITE" id="PS51214"/>
    </source>
</evidence>
<reference evidence="15" key="1">
    <citation type="submission" date="2014-08" db="EMBL/GenBank/DDBJ databases">
        <authorList>
            <person name="Senf B."/>
            <person name="Petzold A."/>
            <person name="Downie B.R."/>
            <person name="Koch P."/>
            <person name="Platzer M."/>
        </authorList>
    </citation>
    <scope>NUCLEOTIDE SEQUENCE [LARGE SCALE GENOMIC DNA]</scope>
    <source>
        <strain evidence="15">GRZ</strain>
    </source>
</reference>
<evidence type="ECO:0000256" key="1">
    <source>
        <dbReference type="ARBA" id="ARBA00004123"/>
    </source>
</evidence>
<evidence type="ECO:0000256" key="13">
    <source>
        <dbReference type="SAM" id="MobiDB-lite"/>
    </source>
</evidence>
<keyword evidence="16" id="KW-1185">Reference proteome</keyword>
<dbReference type="Pfam" id="PF01749">
    <property type="entry name" value="IBB"/>
    <property type="match status" value="1"/>
</dbReference>
<evidence type="ECO:0000256" key="3">
    <source>
        <dbReference type="ARBA" id="ARBA00010394"/>
    </source>
</evidence>
<dbReference type="FunFam" id="1.25.10.10:FF:000009">
    <property type="entry name" value="Importin subunit alpha"/>
    <property type="match status" value="1"/>
</dbReference>
<dbReference type="PIRSF" id="PIRSF005673">
    <property type="entry name" value="Importin_alpha"/>
    <property type="match status" value="1"/>
</dbReference>
<keyword evidence="5" id="KW-0963">Cytoplasm</keyword>
<keyword evidence="9" id="KW-0007">Acetylation</keyword>
<gene>
    <name evidence="15" type="primary">KPNA3</name>
    <name evidence="15" type="synonym">kpna3</name>
</gene>
<dbReference type="InterPro" id="IPR032413">
    <property type="entry name" value="Arm_3"/>
</dbReference>
<dbReference type="InterPro" id="IPR002652">
    <property type="entry name" value="Importin-a_IBB"/>
</dbReference>
<dbReference type="InterPro" id="IPR011989">
    <property type="entry name" value="ARM-like"/>
</dbReference>
<keyword evidence="10" id="KW-0539">Nucleus</keyword>
<evidence type="ECO:0000313" key="16">
    <source>
        <dbReference type="Proteomes" id="UP000694548"/>
    </source>
</evidence>
<feature type="repeat" description="ARM" evidence="12">
    <location>
        <begin position="135"/>
        <end position="162"/>
    </location>
</feature>
<dbReference type="Pfam" id="PF00514">
    <property type="entry name" value="Arm"/>
    <property type="match status" value="7"/>
</dbReference>